<gene>
    <name evidence="9" type="ORF">AMORRO_LOCUS6124</name>
</gene>
<dbReference type="PROSITE" id="PS50011">
    <property type="entry name" value="PROTEIN_KINASE_DOM"/>
    <property type="match status" value="1"/>
</dbReference>
<dbReference type="InterPro" id="IPR011009">
    <property type="entry name" value="Kinase-like_dom_sf"/>
</dbReference>
<accession>A0A9N9BCM9</accession>
<dbReference type="SUPFAM" id="SSF56112">
    <property type="entry name" value="Protein kinase-like (PK-like)"/>
    <property type="match status" value="1"/>
</dbReference>
<evidence type="ECO:0000256" key="1">
    <source>
        <dbReference type="ARBA" id="ARBA00022527"/>
    </source>
</evidence>
<dbReference type="PROSITE" id="PS00107">
    <property type="entry name" value="PROTEIN_KINASE_ATP"/>
    <property type="match status" value="1"/>
</dbReference>
<dbReference type="Pfam" id="PF00069">
    <property type="entry name" value="Pkinase"/>
    <property type="match status" value="1"/>
</dbReference>
<keyword evidence="2" id="KW-0808">Transferase</keyword>
<evidence type="ECO:0000259" key="8">
    <source>
        <dbReference type="PROSITE" id="PS50011"/>
    </source>
</evidence>
<evidence type="ECO:0000256" key="6">
    <source>
        <dbReference type="PIRSR" id="PIRSR630616-2"/>
    </source>
</evidence>
<dbReference type="AlphaFoldDB" id="A0A9N9BCM9"/>
<evidence type="ECO:0000256" key="3">
    <source>
        <dbReference type="ARBA" id="ARBA00022741"/>
    </source>
</evidence>
<evidence type="ECO:0000256" key="5">
    <source>
        <dbReference type="ARBA" id="ARBA00022840"/>
    </source>
</evidence>
<dbReference type="InterPro" id="IPR030616">
    <property type="entry name" value="Aur-like"/>
</dbReference>
<organism evidence="9 10">
    <name type="scientific">Acaulospora morrowiae</name>
    <dbReference type="NCBI Taxonomy" id="94023"/>
    <lineage>
        <taxon>Eukaryota</taxon>
        <taxon>Fungi</taxon>
        <taxon>Fungi incertae sedis</taxon>
        <taxon>Mucoromycota</taxon>
        <taxon>Glomeromycotina</taxon>
        <taxon>Glomeromycetes</taxon>
        <taxon>Diversisporales</taxon>
        <taxon>Acaulosporaceae</taxon>
        <taxon>Acaulospora</taxon>
    </lineage>
</organism>
<keyword evidence="1" id="KW-0723">Serine/threonine-protein kinase</keyword>
<dbReference type="Proteomes" id="UP000789342">
    <property type="component" value="Unassembled WGS sequence"/>
</dbReference>
<reference evidence="9" key="1">
    <citation type="submission" date="2021-06" db="EMBL/GenBank/DDBJ databases">
        <authorList>
            <person name="Kallberg Y."/>
            <person name="Tangrot J."/>
            <person name="Rosling A."/>
        </authorList>
    </citation>
    <scope>NUCLEOTIDE SEQUENCE</scope>
    <source>
        <strain evidence="9">CL551</strain>
    </source>
</reference>
<dbReference type="GO" id="GO:0004674">
    <property type="term" value="F:protein serine/threonine kinase activity"/>
    <property type="evidence" value="ECO:0007669"/>
    <property type="project" value="UniProtKB-KW"/>
</dbReference>
<dbReference type="InterPro" id="IPR017441">
    <property type="entry name" value="Protein_kinase_ATP_BS"/>
</dbReference>
<name>A0A9N9BCM9_9GLOM</name>
<keyword evidence="10" id="KW-1185">Reference proteome</keyword>
<evidence type="ECO:0000256" key="2">
    <source>
        <dbReference type="ARBA" id="ARBA00022679"/>
    </source>
</evidence>
<keyword evidence="4" id="KW-0418">Kinase</keyword>
<sequence length="97" mass="10933">MPDFASNVGWLEDAIKDGNINSFDYSQFSILKEIGRGGFGVVKSAQSEILERKVALKSLNTDDISKTFMKEFIREIKLLKDLHHPNINKLYGVTRGS</sequence>
<dbReference type="InterPro" id="IPR000719">
    <property type="entry name" value="Prot_kinase_dom"/>
</dbReference>
<dbReference type="EMBL" id="CAJVPV010003948">
    <property type="protein sequence ID" value="CAG8563306.1"/>
    <property type="molecule type" value="Genomic_DNA"/>
</dbReference>
<dbReference type="OrthoDB" id="2445364at2759"/>
<evidence type="ECO:0000313" key="10">
    <source>
        <dbReference type="Proteomes" id="UP000789342"/>
    </source>
</evidence>
<dbReference type="Gene3D" id="3.30.200.20">
    <property type="entry name" value="Phosphorylase Kinase, domain 1"/>
    <property type="match status" value="1"/>
</dbReference>
<protein>
    <submittedName>
        <fullName evidence="9">7374_t:CDS:1</fullName>
    </submittedName>
</protein>
<keyword evidence="3 6" id="KW-0547">Nucleotide-binding</keyword>
<proteinExistence type="predicted"/>
<comment type="caution">
    <text evidence="9">The sequence shown here is derived from an EMBL/GenBank/DDBJ whole genome shotgun (WGS) entry which is preliminary data.</text>
</comment>
<feature type="binding site" evidence="6 7">
    <location>
        <position position="57"/>
    </location>
    <ligand>
        <name>ATP</name>
        <dbReference type="ChEBI" id="CHEBI:30616"/>
    </ligand>
</feature>
<feature type="domain" description="Protein kinase" evidence="8">
    <location>
        <begin position="28"/>
        <end position="97"/>
    </location>
</feature>
<evidence type="ECO:0000256" key="4">
    <source>
        <dbReference type="ARBA" id="ARBA00022777"/>
    </source>
</evidence>
<evidence type="ECO:0000313" key="9">
    <source>
        <dbReference type="EMBL" id="CAG8563306.1"/>
    </source>
</evidence>
<dbReference type="GO" id="GO:0005524">
    <property type="term" value="F:ATP binding"/>
    <property type="evidence" value="ECO:0007669"/>
    <property type="project" value="UniProtKB-UniRule"/>
</dbReference>
<keyword evidence="5 6" id="KW-0067">ATP-binding</keyword>
<dbReference type="PANTHER" id="PTHR24350">
    <property type="entry name" value="SERINE/THREONINE-PROTEIN KINASE IAL-RELATED"/>
    <property type="match status" value="1"/>
</dbReference>
<evidence type="ECO:0000256" key="7">
    <source>
        <dbReference type="PROSITE-ProRule" id="PRU10141"/>
    </source>
</evidence>